<accession>A0AAD9VS10</accession>
<dbReference type="Proteomes" id="UP001258017">
    <property type="component" value="Unassembled WGS sequence"/>
</dbReference>
<proteinExistence type="predicted"/>
<sequence>MEDLPRSCLTLRTTSTKKDEDKSRITALYERGKTRGRLKIDRDRRAITVDFIAVVLVWKDFEFRFKVAAAAAAAGVGCSNISEGYQE</sequence>
<reference evidence="1" key="2">
    <citation type="journal article" date="2023" name="Commun. Biol.">
        <title>Intrasexual cuticular hydrocarbon dimorphism in a wasp sheds light on hydrocarbon biosynthesis genes in Hymenoptera.</title>
        <authorList>
            <person name="Moris V.C."/>
            <person name="Podsiadlowski L."/>
            <person name="Martin S."/>
            <person name="Oeyen J.P."/>
            <person name="Donath A."/>
            <person name="Petersen M."/>
            <person name="Wilbrandt J."/>
            <person name="Misof B."/>
            <person name="Liedtke D."/>
            <person name="Thamm M."/>
            <person name="Scheiner R."/>
            <person name="Schmitt T."/>
            <person name="Niehuis O."/>
        </authorList>
    </citation>
    <scope>NUCLEOTIDE SEQUENCE</scope>
    <source>
        <strain evidence="1">GBR_01_08_01A</strain>
    </source>
</reference>
<dbReference type="EMBL" id="JAIFRP010000026">
    <property type="protein sequence ID" value="KAK2584791.1"/>
    <property type="molecule type" value="Genomic_DNA"/>
</dbReference>
<dbReference type="AlphaFoldDB" id="A0AAD9VS10"/>
<name>A0AAD9VS10_9HYME</name>
<gene>
    <name evidence="1" type="ORF">KPH14_007109</name>
</gene>
<evidence type="ECO:0000313" key="2">
    <source>
        <dbReference type="Proteomes" id="UP001258017"/>
    </source>
</evidence>
<evidence type="ECO:0000313" key="1">
    <source>
        <dbReference type="EMBL" id="KAK2584791.1"/>
    </source>
</evidence>
<keyword evidence="2" id="KW-1185">Reference proteome</keyword>
<comment type="caution">
    <text evidence="1">The sequence shown here is derived from an EMBL/GenBank/DDBJ whole genome shotgun (WGS) entry which is preliminary data.</text>
</comment>
<organism evidence="1 2">
    <name type="scientific">Odynerus spinipes</name>
    <dbReference type="NCBI Taxonomy" id="1348599"/>
    <lineage>
        <taxon>Eukaryota</taxon>
        <taxon>Metazoa</taxon>
        <taxon>Ecdysozoa</taxon>
        <taxon>Arthropoda</taxon>
        <taxon>Hexapoda</taxon>
        <taxon>Insecta</taxon>
        <taxon>Pterygota</taxon>
        <taxon>Neoptera</taxon>
        <taxon>Endopterygota</taxon>
        <taxon>Hymenoptera</taxon>
        <taxon>Apocrita</taxon>
        <taxon>Aculeata</taxon>
        <taxon>Vespoidea</taxon>
        <taxon>Vespidae</taxon>
        <taxon>Eumeninae</taxon>
        <taxon>Odynerus</taxon>
    </lineage>
</organism>
<reference evidence="1" key="1">
    <citation type="submission" date="2021-08" db="EMBL/GenBank/DDBJ databases">
        <authorList>
            <person name="Misof B."/>
            <person name="Oliver O."/>
            <person name="Podsiadlowski L."/>
            <person name="Donath A."/>
            <person name="Peters R."/>
            <person name="Mayer C."/>
            <person name="Rust J."/>
            <person name="Gunkel S."/>
            <person name="Lesny P."/>
            <person name="Martin S."/>
            <person name="Oeyen J.P."/>
            <person name="Petersen M."/>
            <person name="Panagiotis P."/>
            <person name="Wilbrandt J."/>
            <person name="Tanja T."/>
        </authorList>
    </citation>
    <scope>NUCLEOTIDE SEQUENCE</scope>
    <source>
        <strain evidence="1">GBR_01_08_01A</strain>
        <tissue evidence="1">Thorax + abdomen</tissue>
    </source>
</reference>
<protein>
    <submittedName>
        <fullName evidence="1">Uncharacterized protein</fullName>
    </submittedName>
</protein>